<dbReference type="RefSeq" id="WP_184808892.1">
    <property type="nucleotide sequence ID" value="NZ_JACHJQ010000001.1"/>
</dbReference>
<proteinExistence type="predicted"/>
<gene>
    <name evidence="3" type="ORF">FHR82_000882</name>
</gene>
<keyword evidence="4" id="KW-1185">Reference proteome</keyword>
<evidence type="ECO:0000313" key="3">
    <source>
        <dbReference type="EMBL" id="MBB4904672.1"/>
    </source>
</evidence>
<accession>A0A7W7Q0E2</accession>
<evidence type="ECO:0000256" key="1">
    <source>
        <dbReference type="SAM" id="MobiDB-lite"/>
    </source>
</evidence>
<keyword evidence="2" id="KW-0812">Transmembrane</keyword>
<dbReference type="EMBL" id="JACHJQ010000001">
    <property type="protein sequence ID" value="MBB4904672.1"/>
    <property type="molecule type" value="Genomic_DNA"/>
</dbReference>
<name>A0A7W7Q0E2_9PSEU</name>
<feature type="compositionally biased region" description="Basic and acidic residues" evidence="1">
    <location>
        <begin position="62"/>
        <end position="83"/>
    </location>
</feature>
<dbReference type="Proteomes" id="UP000520767">
    <property type="component" value="Unassembled WGS sequence"/>
</dbReference>
<feature type="transmembrane region" description="Helical" evidence="2">
    <location>
        <begin position="20"/>
        <end position="40"/>
    </location>
</feature>
<keyword evidence="2" id="KW-1133">Transmembrane helix</keyword>
<feature type="region of interest" description="Disordered" evidence="1">
    <location>
        <begin position="51"/>
        <end position="83"/>
    </location>
</feature>
<protein>
    <submittedName>
        <fullName evidence="3">Uncharacterized protein</fullName>
    </submittedName>
</protein>
<keyword evidence="2" id="KW-0472">Membrane</keyword>
<sequence length="83" mass="8983">MVAEWWNGVELWVSGLAFPLQFALVMVLLGPFCVVVAWAIDRAVDHASTWFGPAPGDEEPIGTEHAEDADGERSADLVDSASR</sequence>
<reference evidence="3 4" key="1">
    <citation type="submission" date="2020-08" db="EMBL/GenBank/DDBJ databases">
        <title>Genomic Encyclopedia of Type Strains, Phase III (KMG-III): the genomes of soil and plant-associated and newly described type strains.</title>
        <authorList>
            <person name="Whitman W."/>
        </authorList>
    </citation>
    <scope>NUCLEOTIDE SEQUENCE [LARGE SCALE GENOMIC DNA]</scope>
    <source>
        <strain evidence="3 4">CECT 8960</strain>
    </source>
</reference>
<comment type="caution">
    <text evidence="3">The sequence shown here is derived from an EMBL/GenBank/DDBJ whole genome shotgun (WGS) entry which is preliminary data.</text>
</comment>
<evidence type="ECO:0000256" key="2">
    <source>
        <dbReference type="SAM" id="Phobius"/>
    </source>
</evidence>
<evidence type="ECO:0000313" key="4">
    <source>
        <dbReference type="Proteomes" id="UP000520767"/>
    </source>
</evidence>
<dbReference type="AlphaFoldDB" id="A0A7W7Q0E2"/>
<organism evidence="3 4">
    <name type="scientific">Actinophytocola algeriensis</name>
    <dbReference type="NCBI Taxonomy" id="1768010"/>
    <lineage>
        <taxon>Bacteria</taxon>
        <taxon>Bacillati</taxon>
        <taxon>Actinomycetota</taxon>
        <taxon>Actinomycetes</taxon>
        <taxon>Pseudonocardiales</taxon>
        <taxon>Pseudonocardiaceae</taxon>
    </lineage>
</organism>